<dbReference type="InterPro" id="IPR036259">
    <property type="entry name" value="MFS_trans_sf"/>
</dbReference>
<dbReference type="GO" id="GO:0022857">
    <property type="term" value="F:transmembrane transporter activity"/>
    <property type="evidence" value="ECO:0007669"/>
    <property type="project" value="InterPro"/>
</dbReference>
<evidence type="ECO:0000256" key="7">
    <source>
        <dbReference type="SAM" id="Phobius"/>
    </source>
</evidence>
<dbReference type="InterPro" id="IPR011701">
    <property type="entry name" value="MFS"/>
</dbReference>
<reference evidence="8" key="1">
    <citation type="submission" date="2020-01" db="EMBL/GenBank/DDBJ databases">
        <title>Identification and distribution of gene clusters putatively required for synthesis of sphingolipid metabolism inhibitors in phylogenetically diverse species of the filamentous fungus Fusarium.</title>
        <authorList>
            <person name="Kim H.-S."/>
            <person name="Busman M."/>
            <person name="Brown D.W."/>
            <person name="Divon H."/>
            <person name="Uhlig S."/>
            <person name="Proctor R.H."/>
        </authorList>
    </citation>
    <scope>NUCLEOTIDE SEQUENCE</scope>
    <source>
        <strain evidence="8">NRRL 31653</strain>
    </source>
</reference>
<dbReference type="AlphaFoldDB" id="A0A9P5EHI9"/>
<gene>
    <name evidence="8" type="ORF">FAGAP_1992</name>
</gene>
<evidence type="ECO:0000256" key="6">
    <source>
        <dbReference type="ARBA" id="ARBA00023180"/>
    </source>
</evidence>
<keyword evidence="6" id="KW-0325">Glycoprotein</keyword>
<evidence type="ECO:0000256" key="5">
    <source>
        <dbReference type="ARBA" id="ARBA00023136"/>
    </source>
</evidence>
<dbReference type="Pfam" id="PF07690">
    <property type="entry name" value="MFS_1"/>
    <property type="match status" value="1"/>
</dbReference>
<keyword evidence="3 7" id="KW-0812">Transmembrane</keyword>
<comment type="subcellular location">
    <subcellularLocation>
        <location evidence="1">Membrane</location>
        <topology evidence="1">Multi-pass membrane protein</topology>
    </subcellularLocation>
</comment>
<feature type="transmembrane region" description="Helical" evidence="7">
    <location>
        <begin position="66"/>
        <end position="92"/>
    </location>
</feature>
<evidence type="ECO:0000313" key="9">
    <source>
        <dbReference type="Proteomes" id="UP000737391"/>
    </source>
</evidence>
<sequence length="207" mass="22505">MLLMSYLDRINVANARLAGMKDDLHMSETMWSAGISLFYVGYIATQLLATVYLAKGLPRWQMAAYVIAWSVITACMASMTSGWSLLISRFMVGVAEGPFLPMVSLMSSSWYTKEEAPLRMAIWHAGNIAPNIFSGLLSASILESMSGFAGMRAWQCFVIIKVGLNVLHDIVREAVAVVEVMNTTIRGGVALIAIVSEVPGRIAPSAH</sequence>
<evidence type="ECO:0000256" key="4">
    <source>
        <dbReference type="ARBA" id="ARBA00022989"/>
    </source>
</evidence>
<comment type="caution">
    <text evidence="8">The sequence shown here is derived from an EMBL/GenBank/DDBJ whole genome shotgun (WGS) entry which is preliminary data.</text>
</comment>
<dbReference type="Gene3D" id="1.20.1250.20">
    <property type="entry name" value="MFS general substrate transporter like domains"/>
    <property type="match status" value="1"/>
</dbReference>
<evidence type="ECO:0000256" key="3">
    <source>
        <dbReference type="ARBA" id="ARBA00022692"/>
    </source>
</evidence>
<proteinExistence type="predicted"/>
<dbReference type="PANTHER" id="PTHR43791">
    <property type="entry name" value="PERMEASE-RELATED"/>
    <property type="match status" value="1"/>
</dbReference>
<feature type="transmembrane region" description="Helical" evidence="7">
    <location>
        <begin position="30"/>
        <end position="54"/>
    </location>
</feature>
<organism evidence="8 9">
    <name type="scientific">Fusarium agapanthi</name>
    <dbReference type="NCBI Taxonomy" id="1803897"/>
    <lineage>
        <taxon>Eukaryota</taxon>
        <taxon>Fungi</taxon>
        <taxon>Dikarya</taxon>
        <taxon>Ascomycota</taxon>
        <taxon>Pezizomycotina</taxon>
        <taxon>Sordariomycetes</taxon>
        <taxon>Hypocreomycetidae</taxon>
        <taxon>Hypocreales</taxon>
        <taxon>Nectriaceae</taxon>
        <taxon>Fusarium</taxon>
        <taxon>Fusarium fujikuroi species complex</taxon>
    </lineage>
</organism>
<keyword evidence="9" id="KW-1185">Reference proteome</keyword>
<dbReference type="EMBL" id="LUFC02000108">
    <property type="protein sequence ID" value="KAF4501848.1"/>
    <property type="molecule type" value="Genomic_DNA"/>
</dbReference>
<protein>
    <submittedName>
        <fullName evidence="8">MFS general substrate transporter</fullName>
    </submittedName>
</protein>
<evidence type="ECO:0000256" key="1">
    <source>
        <dbReference type="ARBA" id="ARBA00004141"/>
    </source>
</evidence>
<keyword evidence="5 7" id="KW-0472">Membrane</keyword>
<accession>A0A9P5EHI9</accession>
<evidence type="ECO:0000256" key="2">
    <source>
        <dbReference type="ARBA" id="ARBA00022448"/>
    </source>
</evidence>
<name>A0A9P5EHI9_9HYPO</name>
<dbReference type="Proteomes" id="UP000737391">
    <property type="component" value="Unassembled WGS sequence"/>
</dbReference>
<dbReference type="GO" id="GO:0016020">
    <property type="term" value="C:membrane"/>
    <property type="evidence" value="ECO:0007669"/>
    <property type="project" value="UniProtKB-SubCell"/>
</dbReference>
<dbReference type="SUPFAM" id="SSF103473">
    <property type="entry name" value="MFS general substrate transporter"/>
    <property type="match status" value="1"/>
</dbReference>
<feature type="transmembrane region" description="Helical" evidence="7">
    <location>
        <begin position="121"/>
        <end position="142"/>
    </location>
</feature>
<dbReference type="OrthoDB" id="2250022at2759"/>
<evidence type="ECO:0000313" key="8">
    <source>
        <dbReference type="EMBL" id="KAF4501848.1"/>
    </source>
</evidence>
<dbReference type="PANTHER" id="PTHR43791:SF13">
    <property type="entry name" value="MAJOR FACILITATOR SUPERFAMILY (MFS) PROFILE DOMAIN-CONTAINING PROTEIN"/>
    <property type="match status" value="1"/>
</dbReference>
<keyword evidence="2" id="KW-0813">Transport</keyword>
<keyword evidence="4 7" id="KW-1133">Transmembrane helix</keyword>